<reference evidence="2 3" key="1">
    <citation type="submission" date="2015-01" db="EMBL/GenBank/DDBJ databases">
        <title>Genome of allotetraploid Gossypium barbadense reveals genomic plasticity and fiber elongation in cotton evolution.</title>
        <authorList>
            <person name="Chen X."/>
            <person name="Liu X."/>
            <person name="Zhao B."/>
            <person name="Zheng H."/>
            <person name="Hu Y."/>
            <person name="Lu G."/>
            <person name="Yang C."/>
            <person name="Chen J."/>
            <person name="Shan C."/>
            <person name="Zhang L."/>
            <person name="Zhou Y."/>
            <person name="Wang L."/>
            <person name="Guo W."/>
            <person name="Bai Y."/>
            <person name="Ruan J."/>
            <person name="Shangguan X."/>
            <person name="Mao Y."/>
            <person name="Jiang J."/>
            <person name="Zhu Y."/>
            <person name="Lei J."/>
            <person name="Kang H."/>
            <person name="Chen S."/>
            <person name="He X."/>
            <person name="Wang R."/>
            <person name="Wang Y."/>
            <person name="Chen J."/>
            <person name="Wang L."/>
            <person name="Yu S."/>
            <person name="Wang B."/>
            <person name="Wei J."/>
            <person name="Song S."/>
            <person name="Lu X."/>
            <person name="Gao Z."/>
            <person name="Gu W."/>
            <person name="Deng X."/>
            <person name="Ma D."/>
            <person name="Wang S."/>
            <person name="Liang W."/>
            <person name="Fang L."/>
            <person name="Cai C."/>
            <person name="Zhu X."/>
            <person name="Zhou B."/>
            <person name="Zhang Y."/>
            <person name="Chen Z."/>
            <person name="Xu S."/>
            <person name="Zhu R."/>
            <person name="Wang S."/>
            <person name="Zhang T."/>
            <person name="Zhao G."/>
        </authorList>
    </citation>
    <scope>NUCLEOTIDE SEQUENCE [LARGE SCALE GENOMIC DNA]</scope>
    <source>
        <strain evidence="3">cv. Xinhai21</strain>
        <tissue evidence="2">Leaf</tissue>
    </source>
</reference>
<dbReference type="AlphaFoldDB" id="A0A2P5YST1"/>
<organism evidence="2 3">
    <name type="scientific">Gossypium barbadense</name>
    <name type="common">Sea Island cotton</name>
    <name type="synonym">Hibiscus barbadensis</name>
    <dbReference type="NCBI Taxonomy" id="3634"/>
    <lineage>
        <taxon>Eukaryota</taxon>
        <taxon>Viridiplantae</taxon>
        <taxon>Streptophyta</taxon>
        <taxon>Embryophyta</taxon>
        <taxon>Tracheophyta</taxon>
        <taxon>Spermatophyta</taxon>
        <taxon>Magnoliopsida</taxon>
        <taxon>eudicotyledons</taxon>
        <taxon>Gunneridae</taxon>
        <taxon>Pentapetalae</taxon>
        <taxon>rosids</taxon>
        <taxon>malvids</taxon>
        <taxon>Malvales</taxon>
        <taxon>Malvaceae</taxon>
        <taxon>Malvoideae</taxon>
        <taxon>Gossypium</taxon>
    </lineage>
</organism>
<sequence>MKNRSGDREGDGVGPSGHGNHGSNGYKPLDSGVETISRRAHPSDKYGREVIVEKSQKFIANADRMMQVVGSSPKRPRNKRKSRSTEESSGSRLVRSKRGKRPINFEGELTFLILSSHPKTQIGSITPMDITSPNESTPRTAHSTLPSLHLGPSQCWERDLSQELKEYTLLSSSKARKPTLSKLLDSYQIMVEESGLFSWALHDRCHKNETKKAQWRVKWTSAICAINENSRFNEMNPSSIKWEEF</sequence>
<feature type="region of interest" description="Disordered" evidence="1">
    <location>
        <begin position="64"/>
        <end position="100"/>
    </location>
</feature>
<evidence type="ECO:0000313" key="3">
    <source>
        <dbReference type="Proteomes" id="UP000239757"/>
    </source>
</evidence>
<feature type="compositionally biased region" description="Basic and acidic residues" evidence="1">
    <location>
        <begin position="1"/>
        <end position="11"/>
    </location>
</feature>
<protein>
    <submittedName>
        <fullName evidence="2">Uncharacterized protein</fullName>
    </submittedName>
</protein>
<accession>A0A2P5YST1</accession>
<feature type="region of interest" description="Disordered" evidence="1">
    <location>
        <begin position="1"/>
        <end position="49"/>
    </location>
</feature>
<name>A0A2P5YST1_GOSBA</name>
<dbReference type="Proteomes" id="UP000239757">
    <property type="component" value="Unassembled WGS sequence"/>
</dbReference>
<dbReference type="EMBL" id="KZ662818">
    <property type="protein sequence ID" value="PPS18667.1"/>
    <property type="molecule type" value="Genomic_DNA"/>
</dbReference>
<dbReference type="OrthoDB" id="10666176at2759"/>
<proteinExistence type="predicted"/>
<gene>
    <name evidence="2" type="ORF">GOBAR_AA01912</name>
</gene>
<evidence type="ECO:0000313" key="2">
    <source>
        <dbReference type="EMBL" id="PPS18667.1"/>
    </source>
</evidence>
<evidence type="ECO:0000256" key="1">
    <source>
        <dbReference type="SAM" id="MobiDB-lite"/>
    </source>
</evidence>
<feature type="compositionally biased region" description="Gly residues" evidence="1">
    <location>
        <begin position="12"/>
        <end position="22"/>
    </location>
</feature>